<dbReference type="SUPFAM" id="SSF52172">
    <property type="entry name" value="CheY-like"/>
    <property type="match status" value="1"/>
</dbReference>
<keyword evidence="2" id="KW-0805">Transcription regulation</keyword>
<evidence type="ECO:0000256" key="5">
    <source>
        <dbReference type="ARBA" id="ARBA00024867"/>
    </source>
</evidence>
<keyword evidence="6" id="KW-0597">Phosphoprotein</keyword>
<dbReference type="Proteomes" id="UP000184386">
    <property type="component" value="Unassembled WGS sequence"/>
</dbReference>
<keyword evidence="3" id="KW-0238">DNA-binding</keyword>
<dbReference type="CDD" id="cd17536">
    <property type="entry name" value="REC_YesN-like"/>
    <property type="match status" value="1"/>
</dbReference>
<organism evidence="9 10">
    <name type="scientific">Anaerocolumna jejuensis DSM 15929</name>
    <dbReference type="NCBI Taxonomy" id="1121322"/>
    <lineage>
        <taxon>Bacteria</taxon>
        <taxon>Bacillati</taxon>
        <taxon>Bacillota</taxon>
        <taxon>Clostridia</taxon>
        <taxon>Lachnospirales</taxon>
        <taxon>Lachnospiraceae</taxon>
        <taxon>Anaerocolumna</taxon>
    </lineage>
</organism>
<dbReference type="RefSeq" id="WP_073274960.1">
    <property type="nucleotide sequence ID" value="NZ_FRAC01000009.1"/>
</dbReference>
<dbReference type="Pfam" id="PF00072">
    <property type="entry name" value="Response_reg"/>
    <property type="match status" value="1"/>
</dbReference>
<dbReference type="EMBL" id="FRAC01000009">
    <property type="protein sequence ID" value="SHK13392.1"/>
    <property type="molecule type" value="Genomic_DNA"/>
</dbReference>
<evidence type="ECO:0000259" key="7">
    <source>
        <dbReference type="PROSITE" id="PS01124"/>
    </source>
</evidence>
<evidence type="ECO:0000256" key="6">
    <source>
        <dbReference type="PROSITE-ProRule" id="PRU00169"/>
    </source>
</evidence>
<name>A0A1M6PZS2_9FIRM</name>
<keyword evidence="4" id="KW-0804">Transcription</keyword>
<evidence type="ECO:0000313" key="10">
    <source>
        <dbReference type="Proteomes" id="UP000184386"/>
    </source>
</evidence>
<reference evidence="9 10" key="1">
    <citation type="submission" date="2016-11" db="EMBL/GenBank/DDBJ databases">
        <authorList>
            <person name="Jaros S."/>
            <person name="Januszkiewicz K."/>
            <person name="Wedrychowicz H."/>
        </authorList>
    </citation>
    <scope>NUCLEOTIDE SEQUENCE [LARGE SCALE GENOMIC DNA]</scope>
    <source>
        <strain evidence="9 10">DSM 15929</strain>
    </source>
</reference>
<feature type="domain" description="HTH araC/xylS-type" evidence="7">
    <location>
        <begin position="404"/>
        <end position="502"/>
    </location>
</feature>
<dbReference type="Gene3D" id="1.10.10.60">
    <property type="entry name" value="Homeodomain-like"/>
    <property type="match status" value="2"/>
</dbReference>
<gene>
    <name evidence="9" type="ORF">SAMN02745136_01807</name>
</gene>
<dbReference type="InterPro" id="IPR009057">
    <property type="entry name" value="Homeodomain-like_sf"/>
</dbReference>
<dbReference type="PANTHER" id="PTHR43280">
    <property type="entry name" value="ARAC-FAMILY TRANSCRIPTIONAL REGULATOR"/>
    <property type="match status" value="1"/>
</dbReference>
<dbReference type="Gene3D" id="3.40.50.2300">
    <property type="match status" value="1"/>
</dbReference>
<dbReference type="InterPro" id="IPR001789">
    <property type="entry name" value="Sig_transdc_resp-reg_receiver"/>
</dbReference>
<dbReference type="InterPro" id="IPR018060">
    <property type="entry name" value="HTH_AraC"/>
</dbReference>
<dbReference type="SMART" id="SM00342">
    <property type="entry name" value="HTH_ARAC"/>
    <property type="match status" value="1"/>
</dbReference>
<dbReference type="GO" id="GO:0003700">
    <property type="term" value="F:DNA-binding transcription factor activity"/>
    <property type="evidence" value="ECO:0007669"/>
    <property type="project" value="InterPro"/>
</dbReference>
<dbReference type="PANTHER" id="PTHR43280:SF2">
    <property type="entry name" value="HTH-TYPE TRANSCRIPTIONAL REGULATOR EXSA"/>
    <property type="match status" value="1"/>
</dbReference>
<dbReference type="GO" id="GO:0043565">
    <property type="term" value="F:sequence-specific DNA binding"/>
    <property type="evidence" value="ECO:0007669"/>
    <property type="project" value="InterPro"/>
</dbReference>
<evidence type="ECO:0000256" key="2">
    <source>
        <dbReference type="ARBA" id="ARBA00023015"/>
    </source>
</evidence>
<dbReference type="Pfam" id="PF12833">
    <property type="entry name" value="HTH_18"/>
    <property type="match status" value="1"/>
</dbReference>
<evidence type="ECO:0000256" key="3">
    <source>
        <dbReference type="ARBA" id="ARBA00023125"/>
    </source>
</evidence>
<dbReference type="SUPFAM" id="SSF46689">
    <property type="entry name" value="Homeodomain-like"/>
    <property type="match status" value="2"/>
</dbReference>
<dbReference type="AlphaFoldDB" id="A0A1M6PZS2"/>
<sequence length="503" mass="57577">MRILIVEDEAKTKEGLISIIGKFTEYEICGIASNGVEGIRKIKELKPDLIITDIQMPEMDGLTMLRQVEQEGIPCYALILTAYSSFEYVRTALQLGAVDYILKPVDTVSFIAVLQETEARILKEKSEKIDSAHLIWSLMTCKPEMNEQLTRQLSIQLHINDRMEITLFLVKPDSIDQETADEMVQCIKERLNELCIMNFQVIHLSFSYGIVVLIIDTENNKHLNTMFSTCILPSLHHIGSCYCSYASMLGLAGLKGSVAELNALLSYAFVYGSEVILDKQMVEKLKFSPISYPMDLDNRIRKEIMNGDYEKALKTSSRFKELVIESKGRPELIREYTARFSSSLYNGAKEYDSRPEPLLIFHYFINNIIESKTKTELISNYEKIVNTILTINHEETDIDNLTILKVINYIRDNYSKDITLSDAASLVGVTPEYLSKLFYQQINVNFVVFLRNFRISIAKRMILSGKYRIQDIADQVGFKDPKYFNKVFKTVCGISPSEYKKVI</sequence>
<dbReference type="InterPro" id="IPR018062">
    <property type="entry name" value="HTH_AraC-typ_CS"/>
</dbReference>
<protein>
    <recommendedName>
        <fullName evidence="1">Stage 0 sporulation protein A homolog</fullName>
    </recommendedName>
</protein>
<feature type="domain" description="Response regulatory" evidence="8">
    <location>
        <begin position="2"/>
        <end position="118"/>
    </location>
</feature>
<evidence type="ECO:0000313" key="9">
    <source>
        <dbReference type="EMBL" id="SHK13392.1"/>
    </source>
</evidence>
<feature type="modified residue" description="4-aspartylphosphate" evidence="6">
    <location>
        <position position="53"/>
    </location>
</feature>
<dbReference type="PRINTS" id="PR00032">
    <property type="entry name" value="HTHARAC"/>
</dbReference>
<dbReference type="PROSITE" id="PS00041">
    <property type="entry name" value="HTH_ARAC_FAMILY_1"/>
    <property type="match status" value="1"/>
</dbReference>
<evidence type="ECO:0000259" key="8">
    <source>
        <dbReference type="PROSITE" id="PS50110"/>
    </source>
</evidence>
<comment type="function">
    <text evidence="5">May play the central regulatory role in sporulation. It may be an element of the effector pathway responsible for the activation of sporulation genes in response to nutritional stress. Spo0A may act in concert with spo0H (a sigma factor) to control the expression of some genes that are critical to the sporulation process.</text>
</comment>
<dbReference type="GO" id="GO:0000160">
    <property type="term" value="P:phosphorelay signal transduction system"/>
    <property type="evidence" value="ECO:0007669"/>
    <property type="project" value="InterPro"/>
</dbReference>
<accession>A0A1M6PZS2</accession>
<dbReference type="STRING" id="1121322.SAMN02745136_01807"/>
<dbReference type="InterPro" id="IPR011006">
    <property type="entry name" value="CheY-like_superfamily"/>
</dbReference>
<dbReference type="PROSITE" id="PS01124">
    <property type="entry name" value="HTH_ARAC_FAMILY_2"/>
    <property type="match status" value="1"/>
</dbReference>
<dbReference type="PROSITE" id="PS50110">
    <property type="entry name" value="RESPONSE_REGULATORY"/>
    <property type="match status" value="1"/>
</dbReference>
<proteinExistence type="predicted"/>
<keyword evidence="10" id="KW-1185">Reference proteome</keyword>
<dbReference type="InterPro" id="IPR020449">
    <property type="entry name" value="Tscrpt_reg_AraC-type_HTH"/>
</dbReference>
<dbReference type="SMART" id="SM00448">
    <property type="entry name" value="REC"/>
    <property type="match status" value="1"/>
</dbReference>
<evidence type="ECO:0000256" key="1">
    <source>
        <dbReference type="ARBA" id="ARBA00018672"/>
    </source>
</evidence>
<evidence type="ECO:0000256" key="4">
    <source>
        <dbReference type="ARBA" id="ARBA00023163"/>
    </source>
</evidence>